<dbReference type="PROSITE" id="PS00678">
    <property type="entry name" value="WD_REPEATS_1"/>
    <property type="match status" value="2"/>
</dbReference>
<dbReference type="GO" id="GO:0030621">
    <property type="term" value="F:U4 snRNA binding"/>
    <property type="evidence" value="ECO:0007669"/>
    <property type="project" value="TreeGrafter"/>
</dbReference>
<gene>
    <name evidence="6" type="ORF">BD324DRAFT_639571</name>
</gene>
<accession>A0A1Y1U7H6</accession>
<dbReference type="STRING" id="4999.A0A1Y1U7H6"/>
<dbReference type="Gene3D" id="2.130.10.10">
    <property type="entry name" value="YVTN repeat-like/Quinoprotein amine dehydrogenase"/>
    <property type="match status" value="3"/>
</dbReference>
<dbReference type="InterPro" id="IPR001680">
    <property type="entry name" value="WD40_rpt"/>
</dbReference>
<sequence>MDIDELTVDNTYQLGGSDDERERAQNAELIQQLERKKRFRRMAVPTDDNKVKERLRAYGEPICLFGEGPGDRRDRLKYVQEQIEQARGGDVGMASESDESSSDEDEEEFHTEGSDDLLKARRSIARYSLSRAKERIARQRIEVGLPLSKIVNVRKELFAEMKTFSNLGSQFGDDRPLSCIRFSPNSQYILTTSWTGDCKIWDMPNLNPISTKRGHSERIGGAAWHPDATLGIGPDGINFASGGGEGSVKLWSLSGEKPLATMSGHFNRVGRVAFHPSGAYLGSASFDGTWRLWDVATQKELLIQEGHSKEVYALAFQDDGALVASGGFDAIGRVWDTRTGRTAMVLDGHVKEILSMDFAPNGYQVATGSGDDTVRIWDLRALKTSYIIPAHKSSVSDVKFFRSTDELPFIPLNATIPSGPLPEVPEAPKEEEEEEQEHAKVSTNGGDANGVNGDIEMKTEPLTNGYSTNAGTTSELPRSGLFLVTAGFDHNVRIWSADEWSLVRNLATDAGKVMSADISGDGKFIASASFSRSFHLFGGEHSL</sequence>
<comment type="caution">
    <text evidence="6">The sequence shown here is derived from an EMBL/GenBank/DDBJ whole genome shotgun (WGS) entry which is preliminary data.</text>
</comment>
<evidence type="ECO:0000256" key="2">
    <source>
        <dbReference type="ARBA" id="ARBA00022737"/>
    </source>
</evidence>
<dbReference type="Pfam" id="PF00400">
    <property type="entry name" value="WD40"/>
    <property type="match status" value="5"/>
</dbReference>
<reference evidence="6 7" key="1">
    <citation type="submission" date="2017-03" db="EMBL/GenBank/DDBJ databases">
        <title>Widespread Adenine N6-methylation of Active Genes in Fungi.</title>
        <authorList>
            <consortium name="DOE Joint Genome Institute"/>
            <person name="Mondo S.J."/>
            <person name="Dannebaum R.O."/>
            <person name="Kuo R.C."/>
            <person name="Louie K.B."/>
            <person name="Bewick A.J."/>
            <person name="Labutti K."/>
            <person name="Haridas S."/>
            <person name="Kuo A."/>
            <person name="Salamov A."/>
            <person name="Ahrendt S.R."/>
            <person name="Lau R."/>
            <person name="Bowen B.P."/>
            <person name="Lipzen A."/>
            <person name="Sullivan W."/>
            <person name="Andreopoulos W.B."/>
            <person name="Clum A."/>
            <person name="Lindquist E."/>
            <person name="Daum C."/>
            <person name="Northen T.R."/>
            <person name="Ramamoorthy G."/>
            <person name="Schmitz R.J."/>
            <person name="Gryganskyi A."/>
            <person name="Culley D."/>
            <person name="Magnuson J."/>
            <person name="James T.Y."/>
            <person name="O'Malley M.A."/>
            <person name="Stajich J.E."/>
            <person name="Spatafora J.W."/>
            <person name="Visel A."/>
            <person name="Grigoriev I.V."/>
        </authorList>
    </citation>
    <scope>NUCLEOTIDE SEQUENCE [LARGE SCALE GENOMIC DNA]</scope>
    <source>
        <strain evidence="6 7">NRRL Y-17943</strain>
    </source>
</reference>
<dbReference type="InParanoid" id="A0A1Y1U7H6"/>
<dbReference type="PRINTS" id="PR00320">
    <property type="entry name" value="GPROTEINBRPT"/>
</dbReference>
<feature type="region of interest" description="Disordered" evidence="4">
    <location>
        <begin position="84"/>
        <end position="115"/>
    </location>
</feature>
<keyword evidence="7" id="KW-1185">Reference proteome</keyword>
<dbReference type="InterPro" id="IPR019775">
    <property type="entry name" value="WD40_repeat_CS"/>
</dbReference>
<keyword evidence="2" id="KW-0677">Repeat</keyword>
<evidence type="ECO:0000256" key="3">
    <source>
        <dbReference type="PROSITE-ProRule" id="PRU00221"/>
    </source>
</evidence>
<feature type="repeat" description="WD" evidence="3">
    <location>
        <begin position="212"/>
        <end position="261"/>
    </location>
</feature>
<proteinExistence type="predicted"/>
<feature type="domain" description="Pre-mRNA processing factor 4 (PRP4)-like" evidence="5">
    <location>
        <begin position="46"/>
        <end position="95"/>
    </location>
</feature>
<dbReference type="InterPro" id="IPR014906">
    <property type="entry name" value="PRP4-like"/>
</dbReference>
<dbReference type="PANTHER" id="PTHR19846">
    <property type="entry name" value="WD40 REPEAT PROTEIN"/>
    <property type="match status" value="1"/>
</dbReference>
<evidence type="ECO:0000256" key="4">
    <source>
        <dbReference type="SAM" id="MobiDB-lite"/>
    </source>
</evidence>
<feature type="repeat" description="WD" evidence="3">
    <location>
        <begin position="262"/>
        <end position="303"/>
    </location>
</feature>
<dbReference type="InterPro" id="IPR036285">
    <property type="entry name" value="PRP4-like_sf"/>
</dbReference>
<dbReference type="GeneID" id="33559058"/>
<dbReference type="PROSITE" id="PS50294">
    <property type="entry name" value="WD_REPEATS_REGION"/>
    <property type="match status" value="3"/>
</dbReference>
<dbReference type="PANTHER" id="PTHR19846:SF0">
    <property type="entry name" value="PRE-MRNA PROCESSING FACTOR 4"/>
    <property type="match status" value="1"/>
</dbReference>
<dbReference type="Proteomes" id="UP000193218">
    <property type="component" value="Unassembled WGS sequence"/>
</dbReference>
<dbReference type="InterPro" id="IPR020472">
    <property type="entry name" value="WD40_PAC1"/>
</dbReference>
<evidence type="ECO:0000259" key="5">
    <source>
        <dbReference type="SMART" id="SM00500"/>
    </source>
</evidence>
<dbReference type="SMART" id="SM00500">
    <property type="entry name" value="SFM"/>
    <property type="match status" value="1"/>
</dbReference>
<feature type="compositionally biased region" description="Acidic residues" evidence="4">
    <location>
        <begin position="96"/>
        <end position="109"/>
    </location>
</feature>
<organism evidence="6 7">
    <name type="scientific">Kockovaella imperatae</name>
    <dbReference type="NCBI Taxonomy" id="4999"/>
    <lineage>
        <taxon>Eukaryota</taxon>
        <taxon>Fungi</taxon>
        <taxon>Dikarya</taxon>
        <taxon>Basidiomycota</taxon>
        <taxon>Agaricomycotina</taxon>
        <taxon>Tremellomycetes</taxon>
        <taxon>Tremellales</taxon>
        <taxon>Cuniculitremaceae</taxon>
        <taxon>Kockovaella</taxon>
    </lineage>
</organism>
<protein>
    <submittedName>
        <fullName evidence="6">RNA processing-related protein</fullName>
    </submittedName>
</protein>
<dbReference type="RefSeq" id="XP_021867821.1">
    <property type="nucleotide sequence ID" value="XM_022017249.1"/>
</dbReference>
<dbReference type="OrthoDB" id="540662at2759"/>
<dbReference type="GO" id="GO:0017070">
    <property type="term" value="F:U6 snRNA binding"/>
    <property type="evidence" value="ECO:0007669"/>
    <property type="project" value="TreeGrafter"/>
</dbReference>
<dbReference type="GO" id="GO:0000398">
    <property type="term" value="P:mRNA splicing, via spliceosome"/>
    <property type="evidence" value="ECO:0007669"/>
    <property type="project" value="TreeGrafter"/>
</dbReference>
<dbReference type="EMBL" id="NBSH01000020">
    <property type="protein sequence ID" value="ORX33494.1"/>
    <property type="molecule type" value="Genomic_DNA"/>
</dbReference>
<feature type="region of interest" description="Disordered" evidence="4">
    <location>
        <begin position="1"/>
        <end position="23"/>
    </location>
</feature>
<feature type="repeat" description="WD" evidence="3">
    <location>
        <begin position="170"/>
        <end position="211"/>
    </location>
</feature>
<evidence type="ECO:0000313" key="7">
    <source>
        <dbReference type="Proteomes" id="UP000193218"/>
    </source>
</evidence>
<dbReference type="SMART" id="SM00320">
    <property type="entry name" value="WD40"/>
    <property type="match status" value="7"/>
</dbReference>
<evidence type="ECO:0000256" key="1">
    <source>
        <dbReference type="ARBA" id="ARBA00022574"/>
    </source>
</evidence>
<dbReference type="AlphaFoldDB" id="A0A1Y1U7H6"/>
<dbReference type="InterPro" id="IPR015943">
    <property type="entry name" value="WD40/YVTN_repeat-like_dom_sf"/>
</dbReference>
<dbReference type="FunFam" id="2.130.10.10:FF:001211">
    <property type="entry name" value="CBN-PRP-4 protein"/>
    <property type="match status" value="1"/>
</dbReference>
<dbReference type="GO" id="GO:0046540">
    <property type="term" value="C:U4/U6 x U5 tri-snRNP complex"/>
    <property type="evidence" value="ECO:0007669"/>
    <property type="project" value="TreeGrafter"/>
</dbReference>
<evidence type="ECO:0000313" key="6">
    <source>
        <dbReference type="EMBL" id="ORX33494.1"/>
    </source>
</evidence>
<name>A0A1Y1U7H6_9TREE</name>
<feature type="region of interest" description="Disordered" evidence="4">
    <location>
        <begin position="414"/>
        <end position="452"/>
    </location>
</feature>
<dbReference type="PROSITE" id="PS50082">
    <property type="entry name" value="WD_REPEATS_2"/>
    <property type="match status" value="5"/>
</dbReference>
<dbReference type="SUPFAM" id="SSF50978">
    <property type="entry name" value="WD40 repeat-like"/>
    <property type="match status" value="1"/>
</dbReference>
<dbReference type="Pfam" id="PF08799">
    <property type="entry name" value="PRP4"/>
    <property type="match status" value="1"/>
</dbReference>
<dbReference type="CDD" id="cd00200">
    <property type="entry name" value="WD40"/>
    <property type="match status" value="1"/>
</dbReference>
<feature type="repeat" description="WD" evidence="3">
    <location>
        <begin position="304"/>
        <end position="345"/>
    </location>
</feature>
<feature type="repeat" description="WD" evidence="3">
    <location>
        <begin position="346"/>
        <end position="387"/>
    </location>
</feature>
<dbReference type="Gene3D" id="4.10.280.110">
    <property type="entry name" value="Pre-mRNA processing factor 4 domain"/>
    <property type="match status" value="1"/>
</dbReference>
<dbReference type="InterPro" id="IPR036322">
    <property type="entry name" value="WD40_repeat_dom_sf"/>
</dbReference>
<dbReference type="SUPFAM" id="SSF158230">
    <property type="entry name" value="PRP4-like"/>
    <property type="match status" value="1"/>
</dbReference>
<keyword evidence="1 3" id="KW-0853">WD repeat</keyword>